<accession>A0A3R7PNL4</accession>
<dbReference type="InterPro" id="IPR006913">
    <property type="entry name" value="CENP-V/GFA"/>
</dbReference>
<dbReference type="InterPro" id="IPR011057">
    <property type="entry name" value="Mss4-like_sf"/>
</dbReference>
<evidence type="ECO:0000256" key="2">
    <source>
        <dbReference type="ARBA" id="ARBA00022723"/>
    </source>
</evidence>
<dbReference type="EMBL" id="QCYY01001486">
    <property type="protein sequence ID" value="ROT77737.1"/>
    <property type="molecule type" value="Genomic_DNA"/>
</dbReference>
<evidence type="ECO:0000256" key="3">
    <source>
        <dbReference type="ARBA" id="ARBA00022833"/>
    </source>
</evidence>
<feature type="domain" description="CENP-V/GFA" evidence="5">
    <location>
        <begin position="30"/>
        <end position="135"/>
    </location>
</feature>
<dbReference type="Gene3D" id="3.90.1590.10">
    <property type="entry name" value="glutathione-dependent formaldehyde- activating enzyme (gfa)"/>
    <property type="match status" value="1"/>
</dbReference>
<keyword evidence="7" id="KW-1185">Reference proteome</keyword>
<dbReference type="PANTHER" id="PTHR33337">
    <property type="entry name" value="GFA DOMAIN-CONTAINING PROTEIN"/>
    <property type="match status" value="1"/>
</dbReference>
<gene>
    <name evidence="6" type="ORF">C7M84_003583</name>
</gene>
<dbReference type="Pfam" id="PF04828">
    <property type="entry name" value="GFA"/>
    <property type="match status" value="1"/>
</dbReference>
<organism evidence="6 7">
    <name type="scientific">Penaeus vannamei</name>
    <name type="common">Whiteleg shrimp</name>
    <name type="synonym">Litopenaeus vannamei</name>
    <dbReference type="NCBI Taxonomy" id="6689"/>
    <lineage>
        <taxon>Eukaryota</taxon>
        <taxon>Metazoa</taxon>
        <taxon>Ecdysozoa</taxon>
        <taxon>Arthropoda</taxon>
        <taxon>Crustacea</taxon>
        <taxon>Multicrustacea</taxon>
        <taxon>Malacostraca</taxon>
        <taxon>Eumalacostraca</taxon>
        <taxon>Eucarida</taxon>
        <taxon>Decapoda</taxon>
        <taxon>Dendrobranchiata</taxon>
        <taxon>Penaeoidea</taxon>
        <taxon>Penaeidae</taxon>
        <taxon>Penaeus</taxon>
    </lineage>
</organism>
<keyword evidence="3" id="KW-0862">Zinc</keyword>
<comment type="caution">
    <text evidence="6">The sequence shown here is derived from an EMBL/GenBank/DDBJ whole genome shotgun (WGS) entry which is preliminary data.</text>
</comment>
<evidence type="ECO:0000313" key="7">
    <source>
        <dbReference type="Proteomes" id="UP000283509"/>
    </source>
</evidence>
<evidence type="ECO:0000259" key="5">
    <source>
        <dbReference type="PROSITE" id="PS51891"/>
    </source>
</evidence>
<keyword evidence="2" id="KW-0479">Metal-binding</keyword>
<dbReference type="OrthoDB" id="406544at2759"/>
<protein>
    <submittedName>
        <fullName evidence="6">Ribulose-5-phosphate 3-epimerase</fullName>
    </submittedName>
</protein>
<evidence type="ECO:0000256" key="1">
    <source>
        <dbReference type="ARBA" id="ARBA00005495"/>
    </source>
</evidence>
<sequence length="168" mass="18849">MNCLLERDQGEGVQSSRRCLRMNASAAEVISGSCLCKGIQYCITSRTYQWLRCHCSMCRKAIGAEHCTFFAVPIAKLEFKSKKTLKTYKSSEHAVRSFCGKCGCSVCMKYDIEEHTVWFNAATVDGDVPVVDPHQVFTKDKVPYLETMARAHGTIDISAWVVDCARDM</sequence>
<dbReference type="GO" id="GO:0046872">
    <property type="term" value="F:metal ion binding"/>
    <property type="evidence" value="ECO:0007669"/>
    <property type="project" value="UniProtKB-KW"/>
</dbReference>
<evidence type="ECO:0000256" key="4">
    <source>
        <dbReference type="ARBA" id="ARBA00023239"/>
    </source>
</evidence>
<reference evidence="6 7" key="2">
    <citation type="submission" date="2019-01" db="EMBL/GenBank/DDBJ databases">
        <title>The decoding of complex shrimp genome reveals the adaptation for benthos swimmer, frequently molting mechanism and breeding impact on genome.</title>
        <authorList>
            <person name="Sun Y."/>
            <person name="Gao Y."/>
            <person name="Yu Y."/>
        </authorList>
    </citation>
    <scope>NUCLEOTIDE SEQUENCE [LARGE SCALE GENOMIC DNA]</scope>
    <source>
        <tissue evidence="6">Muscle</tissue>
    </source>
</reference>
<comment type="similarity">
    <text evidence="1">Belongs to the Gfa family.</text>
</comment>
<evidence type="ECO:0000313" key="6">
    <source>
        <dbReference type="EMBL" id="ROT77737.1"/>
    </source>
</evidence>
<name>A0A3R7PNL4_PENVA</name>
<dbReference type="GO" id="GO:0016846">
    <property type="term" value="F:carbon-sulfur lyase activity"/>
    <property type="evidence" value="ECO:0007669"/>
    <property type="project" value="InterPro"/>
</dbReference>
<proteinExistence type="inferred from homology"/>
<keyword evidence="4" id="KW-0456">Lyase</keyword>
<dbReference type="AlphaFoldDB" id="A0A3R7PNL4"/>
<reference evidence="6 7" key="1">
    <citation type="submission" date="2018-04" db="EMBL/GenBank/DDBJ databases">
        <authorList>
            <person name="Zhang X."/>
            <person name="Yuan J."/>
            <person name="Li F."/>
            <person name="Xiang J."/>
        </authorList>
    </citation>
    <scope>NUCLEOTIDE SEQUENCE [LARGE SCALE GENOMIC DNA]</scope>
    <source>
        <tissue evidence="6">Muscle</tissue>
    </source>
</reference>
<dbReference type="PANTHER" id="PTHR33337:SF40">
    <property type="entry name" value="CENP-V_GFA DOMAIN-CONTAINING PROTEIN-RELATED"/>
    <property type="match status" value="1"/>
</dbReference>
<dbReference type="SUPFAM" id="SSF51316">
    <property type="entry name" value="Mss4-like"/>
    <property type="match status" value="1"/>
</dbReference>
<dbReference type="PROSITE" id="PS51891">
    <property type="entry name" value="CENP_V_GFA"/>
    <property type="match status" value="1"/>
</dbReference>
<dbReference type="Proteomes" id="UP000283509">
    <property type="component" value="Unassembled WGS sequence"/>
</dbReference>